<protein>
    <recommendedName>
        <fullName evidence="5">DUF3558 domain-containing protein</fullName>
    </recommendedName>
</protein>
<evidence type="ECO:0000313" key="4">
    <source>
        <dbReference type="Proteomes" id="UP000037737"/>
    </source>
</evidence>
<feature type="compositionally biased region" description="Pro residues" evidence="1">
    <location>
        <begin position="43"/>
        <end position="55"/>
    </location>
</feature>
<evidence type="ECO:0008006" key="5">
    <source>
        <dbReference type="Google" id="ProtNLM"/>
    </source>
</evidence>
<dbReference type="Proteomes" id="UP000037737">
    <property type="component" value="Unassembled WGS sequence"/>
</dbReference>
<feature type="compositionally biased region" description="Low complexity" evidence="1">
    <location>
        <begin position="31"/>
        <end position="42"/>
    </location>
</feature>
<organism evidence="3 4">
    <name type="scientific">Microbacterium aurantiacum</name>
    <dbReference type="NCBI Taxonomy" id="162393"/>
    <lineage>
        <taxon>Bacteria</taxon>
        <taxon>Bacillati</taxon>
        <taxon>Actinomycetota</taxon>
        <taxon>Actinomycetes</taxon>
        <taxon>Micrococcales</taxon>
        <taxon>Microbacteriaceae</taxon>
        <taxon>Microbacterium</taxon>
    </lineage>
</organism>
<dbReference type="KEGG" id="mcw:A8L33_11480"/>
<dbReference type="EMBL" id="LAVO01000011">
    <property type="protein sequence ID" value="KOS10345.1"/>
    <property type="molecule type" value="Genomic_DNA"/>
</dbReference>
<sequence>MNGRLRLALLATMCAGAFLLGGCAAEGGGTTPTAATPASATPTPDPEPTAEPDPPASSAVLPTDCGTLASDATRAETVGDMTLQSDGADFVRPVPDGAALALGCDWIVGEASGVLLLISTADDAAVTAGLDALTADGWECQPAEDFGARFCQVAGGTPETEEVIVARENVWIYLSSVNRNARAFLSEIVADIFPA</sequence>
<evidence type="ECO:0000256" key="2">
    <source>
        <dbReference type="SAM" id="SignalP"/>
    </source>
</evidence>
<dbReference type="OrthoDB" id="5067338at2"/>
<dbReference type="PATRIC" id="fig|84292.3.peg.2229"/>
<feature type="chain" id="PRO_5005857731" description="DUF3558 domain-containing protein" evidence="2">
    <location>
        <begin position="25"/>
        <end position="195"/>
    </location>
</feature>
<feature type="region of interest" description="Disordered" evidence="1">
    <location>
        <begin position="31"/>
        <end position="59"/>
    </location>
</feature>
<reference evidence="3" key="1">
    <citation type="submission" date="2015-04" db="EMBL/GenBank/DDBJ databases">
        <title>Complete genome sequence of Microbacterium chocolatum SIT 101, a bacterium enantioselectively hydrolyzing mesomeric diesters.</title>
        <authorList>
            <person name="Li X."/>
            <person name="Xu Y."/>
        </authorList>
    </citation>
    <scope>NUCLEOTIDE SEQUENCE [LARGE SCALE GENOMIC DNA]</scope>
    <source>
        <strain evidence="3">SIT 101</strain>
    </source>
</reference>
<evidence type="ECO:0000256" key="1">
    <source>
        <dbReference type="SAM" id="MobiDB-lite"/>
    </source>
</evidence>
<evidence type="ECO:0000313" key="3">
    <source>
        <dbReference type="EMBL" id="KOS10345.1"/>
    </source>
</evidence>
<proteinExistence type="predicted"/>
<keyword evidence="2" id="KW-0732">Signal</keyword>
<keyword evidence="4" id="KW-1185">Reference proteome</keyword>
<name>A0A0N0RRD2_9MICO</name>
<accession>A0A0N0RRD2</accession>
<comment type="caution">
    <text evidence="3">The sequence shown here is derived from an EMBL/GenBank/DDBJ whole genome shotgun (WGS) entry which is preliminary data.</text>
</comment>
<dbReference type="AlphaFoldDB" id="A0A0N0RRD2"/>
<dbReference type="PROSITE" id="PS51257">
    <property type="entry name" value="PROKAR_LIPOPROTEIN"/>
    <property type="match status" value="1"/>
</dbReference>
<feature type="signal peptide" evidence="2">
    <location>
        <begin position="1"/>
        <end position="24"/>
    </location>
</feature>
<gene>
    <name evidence="3" type="ORF">XI38_10930</name>
</gene>